<feature type="compositionally biased region" description="Basic residues" evidence="1">
    <location>
        <begin position="1"/>
        <end position="10"/>
    </location>
</feature>
<name>A0AAQ3M291_9PEZI</name>
<dbReference type="PANTHER" id="PTHR11736:SF14">
    <property type="entry name" value="NSE3 HOMOLOG, SMC5-SMC6 COMPLEX COMPONENT"/>
    <property type="match status" value="1"/>
</dbReference>
<evidence type="ECO:0000256" key="1">
    <source>
        <dbReference type="SAM" id="MobiDB-lite"/>
    </source>
</evidence>
<dbReference type="PANTHER" id="PTHR11736">
    <property type="entry name" value="MELANOMA-ASSOCIATED ANTIGEN MAGE ANTIGEN"/>
    <property type="match status" value="1"/>
</dbReference>
<keyword evidence="4" id="KW-1185">Reference proteome</keyword>
<reference evidence="3 4" key="1">
    <citation type="submission" date="2023-11" db="EMBL/GenBank/DDBJ databases">
        <title>An acidophilic fungus is an integral part of prey digestion in a carnivorous sundew plant.</title>
        <authorList>
            <person name="Tsai I.J."/>
        </authorList>
    </citation>
    <scope>NUCLEOTIDE SEQUENCE [LARGE SCALE GENOMIC DNA]</scope>
    <source>
        <strain evidence="3">169a</strain>
    </source>
</reference>
<dbReference type="InterPro" id="IPR037445">
    <property type="entry name" value="MAGE"/>
</dbReference>
<feature type="domain" description="MAGE" evidence="2">
    <location>
        <begin position="68"/>
        <end position="270"/>
    </location>
</feature>
<evidence type="ECO:0000313" key="3">
    <source>
        <dbReference type="EMBL" id="WPG98510.1"/>
    </source>
</evidence>
<dbReference type="EMBL" id="CP138581">
    <property type="protein sequence ID" value="WPG98510.1"/>
    <property type="molecule type" value="Genomic_DNA"/>
</dbReference>
<accession>A0AAQ3M291</accession>
<feature type="region of interest" description="Disordered" evidence="1">
    <location>
        <begin position="1"/>
        <end position="55"/>
    </location>
</feature>
<evidence type="ECO:0000259" key="2">
    <source>
        <dbReference type="SMART" id="SM01373"/>
    </source>
</evidence>
<dbReference type="AlphaFoldDB" id="A0AAQ3M291"/>
<gene>
    <name evidence="3" type="ORF">R9X50_00130100</name>
</gene>
<sequence length="342" mass="38267">MPLVRGHKRRAQPEEDIDAPSPEPATQRRRASPPEPENEVDGDNDGGYRSDTLATQGNSTLEQLVKKMVRFALACEYQRRPIRRTEISEKVLVGGTGRQFKNVFAQAQVELRRVFGMEMIELPAREKVTVAQRRAAQKTAASQSQTKTAASWVLISVLPSQFKNPEIIGPAAIPSETEESKYAAIYTLLISLISLHGGQLPDSKWERYLRRLNIIDTTPVEGYDRTDKLIKRLEKDGYIIRIKERAGPGDEDIYWIVGPRGKVEVGDDGIRGLLTSVYGELDDEKEKDLDRRFARSMGLTEKAPKRPEAEQAQQTQGTRPAYADGEGEEGQDDEDGEGSDDE</sequence>
<dbReference type="Gene3D" id="1.10.10.1200">
    <property type="entry name" value="MAGE homology domain, winged helix WH1 motif"/>
    <property type="match status" value="1"/>
</dbReference>
<dbReference type="GO" id="GO:0005634">
    <property type="term" value="C:nucleus"/>
    <property type="evidence" value="ECO:0007669"/>
    <property type="project" value="TreeGrafter"/>
</dbReference>
<protein>
    <recommendedName>
        <fullName evidence="2">MAGE domain-containing protein</fullName>
    </recommendedName>
</protein>
<dbReference type="GO" id="GO:0006281">
    <property type="term" value="P:DNA repair"/>
    <property type="evidence" value="ECO:0007669"/>
    <property type="project" value="TreeGrafter"/>
</dbReference>
<feature type="region of interest" description="Disordered" evidence="1">
    <location>
        <begin position="292"/>
        <end position="342"/>
    </location>
</feature>
<dbReference type="Gene3D" id="1.10.10.1210">
    <property type="entry name" value="MAGE homology domain, winged helix WH2 motif"/>
    <property type="match status" value="1"/>
</dbReference>
<dbReference type="SMART" id="SM01373">
    <property type="entry name" value="MAGE"/>
    <property type="match status" value="1"/>
</dbReference>
<organism evidence="3 4">
    <name type="scientific">Acrodontium crateriforme</name>
    <dbReference type="NCBI Taxonomy" id="150365"/>
    <lineage>
        <taxon>Eukaryota</taxon>
        <taxon>Fungi</taxon>
        <taxon>Dikarya</taxon>
        <taxon>Ascomycota</taxon>
        <taxon>Pezizomycotina</taxon>
        <taxon>Dothideomycetes</taxon>
        <taxon>Dothideomycetidae</taxon>
        <taxon>Mycosphaerellales</taxon>
        <taxon>Teratosphaeriaceae</taxon>
        <taxon>Acrodontium</taxon>
    </lineage>
</organism>
<feature type="compositionally biased region" description="Acidic residues" evidence="1">
    <location>
        <begin position="325"/>
        <end position="342"/>
    </location>
</feature>
<evidence type="ECO:0000313" key="4">
    <source>
        <dbReference type="Proteomes" id="UP001303373"/>
    </source>
</evidence>
<dbReference type="Pfam" id="PF01454">
    <property type="entry name" value="MAGE"/>
    <property type="match status" value="1"/>
</dbReference>
<dbReference type="InterPro" id="IPR041898">
    <property type="entry name" value="MAGE_WH1"/>
</dbReference>
<dbReference type="InterPro" id="IPR041899">
    <property type="entry name" value="MAGE_WH2"/>
</dbReference>
<proteinExistence type="predicted"/>
<dbReference type="InterPro" id="IPR002190">
    <property type="entry name" value="MHD_dom"/>
</dbReference>
<dbReference type="Proteomes" id="UP001303373">
    <property type="component" value="Chromosome 2"/>
</dbReference>